<keyword evidence="1" id="KW-0472">Membrane</keyword>
<dbReference type="AlphaFoldDB" id="A0A165CYH3"/>
<dbReference type="InterPro" id="IPR045340">
    <property type="entry name" value="DUF6533"/>
</dbReference>
<feature type="transmembrane region" description="Helical" evidence="1">
    <location>
        <begin position="216"/>
        <end position="238"/>
    </location>
</feature>
<feature type="transmembrane region" description="Helical" evidence="1">
    <location>
        <begin position="95"/>
        <end position="117"/>
    </location>
</feature>
<name>A0A165CYH3_9APHY</name>
<feature type="domain" description="DUF6533" evidence="2">
    <location>
        <begin position="20"/>
        <end position="61"/>
    </location>
</feature>
<dbReference type="Pfam" id="PF20151">
    <property type="entry name" value="DUF6533"/>
    <property type="match status" value="1"/>
</dbReference>
<keyword evidence="4" id="KW-1185">Reference proteome</keyword>
<feature type="transmembrane region" description="Helical" evidence="1">
    <location>
        <begin position="173"/>
        <end position="195"/>
    </location>
</feature>
<reference evidence="3 4" key="1">
    <citation type="journal article" date="2016" name="Mol. Biol. Evol.">
        <title>Comparative Genomics of Early-Diverging Mushroom-Forming Fungi Provides Insights into the Origins of Lignocellulose Decay Capabilities.</title>
        <authorList>
            <person name="Nagy L.G."/>
            <person name="Riley R."/>
            <person name="Tritt A."/>
            <person name="Adam C."/>
            <person name="Daum C."/>
            <person name="Floudas D."/>
            <person name="Sun H."/>
            <person name="Yadav J.S."/>
            <person name="Pangilinan J."/>
            <person name="Larsson K.H."/>
            <person name="Matsuura K."/>
            <person name="Barry K."/>
            <person name="Labutti K."/>
            <person name="Kuo R."/>
            <person name="Ohm R.A."/>
            <person name="Bhattacharya S.S."/>
            <person name="Shirouzu T."/>
            <person name="Yoshinaga Y."/>
            <person name="Martin F.M."/>
            <person name="Grigoriev I.V."/>
            <person name="Hibbett D.S."/>
        </authorList>
    </citation>
    <scope>NUCLEOTIDE SEQUENCE [LARGE SCALE GENOMIC DNA]</scope>
    <source>
        <strain evidence="3 4">93-53</strain>
    </source>
</reference>
<feature type="transmembrane region" description="Helical" evidence="1">
    <location>
        <begin position="14"/>
        <end position="33"/>
    </location>
</feature>
<proteinExistence type="predicted"/>
<dbReference type="EMBL" id="KV427641">
    <property type="protein sequence ID" value="KZT03750.1"/>
    <property type="molecule type" value="Genomic_DNA"/>
</dbReference>
<gene>
    <name evidence="3" type="ORF">LAESUDRAFT_728771</name>
</gene>
<organism evidence="3 4">
    <name type="scientific">Laetiporus sulphureus 93-53</name>
    <dbReference type="NCBI Taxonomy" id="1314785"/>
    <lineage>
        <taxon>Eukaryota</taxon>
        <taxon>Fungi</taxon>
        <taxon>Dikarya</taxon>
        <taxon>Basidiomycota</taxon>
        <taxon>Agaricomycotina</taxon>
        <taxon>Agaricomycetes</taxon>
        <taxon>Polyporales</taxon>
        <taxon>Laetiporus</taxon>
    </lineage>
</organism>
<evidence type="ECO:0000256" key="1">
    <source>
        <dbReference type="SAM" id="Phobius"/>
    </source>
</evidence>
<dbReference type="GeneID" id="63826537"/>
<evidence type="ECO:0000313" key="3">
    <source>
        <dbReference type="EMBL" id="KZT03750.1"/>
    </source>
</evidence>
<sequence length="336" mass="37718">MATSDTVHFLASRALIESSFYFAGIAVLFYDYFLTLDREIQYVWRKKLRPVDALFFVCRYSQLLTTIPIILNWALPPGWRGDAIKSDASCAIVTRVQVVLNLLVMCSAALFSAIRIYAIYDKRVVPSIIIFILGLINPAITTYCLIHLQTSIYRNLTTSLQFCGGSDGSHMNAWMMGARASSVVADGLILGLTWIKIKQVKDAQGEKTIRASLTMVLWADTTIYFGLLLLVNIVGIGTGRISDFFWITLMWTPVLTSIILSRLLLDLRETGELYDDQQAAWCTSGNIIFAKDTDSDDDCRTLDDIIVNEHELSTVNSTFEPYDDHSIRHKPTACIV</sequence>
<protein>
    <recommendedName>
        <fullName evidence="2">DUF6533 domain-containing protein</fullName>
    </recommendedName>
</protein>
<feature type="transmembrane region" description="Helical" evidence="1">
    <location>
        <begin position="129"/>
        <end position="153"/>
    </location>
</feature>
<evidence type="ECO:0000259" key="2">
    <source>
        <dbReference type="Pfam" id="PF20151"/>
    </source>
</evidence>
<accession>A0A165CYH3</accession>
<keyword evidence="1" id="KW-1133">Transmembrane helix</keyword>
<dbReference type="RefSeq" id="XP_040761490.1">
    <property type="nucleotide sequence ID" value="XM_040909508.1"/>
</dbReference>
<dbReference type="OrthoDB" id="2803865at2759"/>
<feature type="transmembrane region" description="Helical" evidence="1">
    <location>
        <begin position="244"/>
        <end position="265"/>
    </location>
</feature>
<dbReference type="InParanoid" id="A0A165CYH3"/>
<feature type="transmembrane region" description="Helical" evidence="1">
    <location>
        <begin position="53"/>
        <end position="75"/>
    </location>
</feature>
<keyword evidence="1" id="KW-0812">Transmembrane</keyword>
<evidence type="ECO:0000313" key="4">
    <source>
        <dbReference type="Proteomes" id="UP000076871"/>
    </source>
</evidence>
<dbReference type="Proteomes" id="UP000076871">
    <property type="component" value="Unassembled WGS sequence"/>
</dbReference>